<evidence type="ECO:0008006" key="3">
    <source>
        <dbReference type="Google" id="ProtNLM"/>
    </source>
</evidence>
<proteinExistence type="predicted"/>
<dbReference type="Gene3D" id="1.10.443.10">
    <property type="entry name" value="Intergrase catalytic core"/>
    <property type="match status" value="1"/>
</dbReference>
<evidence type="ECO:0000313" key="2">
    <source>
        <dbReference type="EMBL" id="BCB00046.1"/>
    </source>
</evidence>
<dbReference type="SUPFAM" id="SSF56349">
    <property type="entry name" value="DNA breaking-rejoining enzymes"/>
    <property type="match status" value="1"/>
</dbReference>
<evidence type="ECO:0000256" key="1">
    <source>
        <dbReference type="ARBA" id="ARBA00023172"/>
    </source>
</evidence>
<name>A0A6F8THL2_ACIBA</name>
<accession>A0A6F8THL2</accession>
<reference evidence="2" key="1">
    <citation type="submission" date="2020-03" db="EMBL/GenBank/DDBJ databases">
        <title>Complete genome sequence of Acinetobacter baumannii ATCC19606T, which is a model strain for tolerization of antimicrobial agents.</title>
        <authorList>
            <person name="Tsubouchi T."/>
            <person name="Suzuki M."/>
            <person name="Niki M."/>
            <person name="Oinuma K."/>
            <person name="Niki M."/>
            <person name="Shibayama K."/>
            <person name="Kakeya H."/>
            <person name="Kaneko Y."/>
        </authorList>
    </citation>
    <scope>NUCLEOTIDE SEQUENCE</scope>
    <source>
        <strain evidence="2">ATCC19606</strain>
    </source>
</reference>
<dbReference type="GO" id="GO:0006310">
    <property type="term" value="P:DNA recombination"/>
    <property type="evidence" value="ECO:0007669"/>
    <property type="project" value="UniProtKB-KW"/>
</dbReference>
<sequence length="221" mass="24741">MDWGNQNEISEILTKEIIHIPSNKLTQILKKAIQKLGIRSRETGKPISVTAYRFRYTLGTNAARQKAGVNVIAKLLDHHDTQNAHCYVQSVPEIAQQISSIMDENLRKYADAFQGRVVKDEIEAQSQIKDANRISCVEQDCDVGSCGTHQYCRDHAPIACYLCSKFMPWANAPHHLVLEQLIKERDDLIAMGCSLEVAAVNDRAIIAVQQVIAACKEFNHG</sequence>
<dbReference type="GO" id="GO:0003677">
    <property type="term" value="F:DNA binding"/>
    <property type="evidence" value="ECO:0007669"/>
    <property type="project" value="InterPro"/>
</dbReference>
<dbReference type="InterPro" id="IPR011010">
    <property type="entry name" value="DNA_brk_join_enz"/>
</dbReference>
<dbReference type="InterPro" id="IPR013762">
    <property type="entry name" value="Integrase-like_cat_sf"/>
</dbReference>
<dbReference type="EMBL" id="AP022836">
    <property type="protein sequence ID" value="BCB00046.1"/>
    <property type="molecule type" value="Genomic_DNA"/>
</dbReference>
<protein>
    <recommendedName>
        <fullName evidence="3">Integrase</fullName>
    </recommendedName>
</protein>
<organism evidence="2">
    <name type="scientific">Acinetobacter baumannii</name>
    <dbReference type="NCBI Taxonomy" id="470"/>
    <lineage>
        <taxon>Bacteria</taxon>
        <taxon>Pseudomonadati</taxon>
        <taxon>Pseudomonadota</taxon>
        <taxon>Gammaproteobacteria</taxon>
        <taxon>Moraxellales</taxon>
        <taxon>Moraxellaceae</taxon>
        <taxon>Acinetobacter</taxon>
        <taxon>Acinetobacter calcoaceticus/baumannii complex</taxon>
    </lineage>
</organism>
<dbReference type="AlphaFoldDB" id="A0A6F8THL2"/>
<dbReference type="GO" id="GO:0015074">
    <property type="term" value="P:DNA integration"/>
    <property type="evidence" value="ECO:0007669"/>
    <property type="project" value="InterPro"/>
</dbReference>
<keyword evidence="1" id="KW-0233">DNA recombination</keyword>
<gene>
    <name evidence="2" type="ORF">ATCC19606_23810</name>
</gene>